<dbReference type="EMBL" id="MCFJ01000006">
    <property type="protein sequence ID" value="ORY64786.1"/>
    <property type="molecule type" value="Genomic_DNA"/>
</dbReference>
<keyword evidence="6 10" id="KW-0326">Glycosidase</keyword>
<comment type="similarity">
    <text evidence="2 10">Belongs to the glycosyl hydrolase 5 (cellulase A) family.</text>
</comment>
<dbReference type="PANTHER" id="PTHR31297:SF1">
    <property type="entry name" value="GLUCAN 1,3-BETA-GLUCOSIDASE I_II-RELATED"/>
    <property type="match status" value="1"/>
</dbReference>
<reference evidence="13 14" key="1">
    <citation type="submission" date="2016-07" db="EMBL/GenBank/DDBJ databases">
        <title>Pervasive Adenine N6-methylation of Active Genes in Fungi.</title>
        <authorList>
            <consortium name="DOE Joint Genome Institute"/>
            <person name="Mondo S.J."/>
            <person name="Dannebaum R.O."/>
            <person name="Kuo R.C."/>
            <person name="Labutti K."/>
            <person name="Haridas S."/>
            <person name="Kuo A."/>
            <person name="Salamov A."/>
            <person name="Ahrendt S.R."/>
            <person name="Lipzen A."/>
            <person name="Sullivan W."/>
            <person name="Andreopoulos W.B."/>
            <person name="Clum A."/>
            <person name="Lindquist E."/>
            <person name="Daum C."/>
            <person name="Ramamoorthy G.K."/>
            <person name="Gryganskyi A."/>
            <person name="Culley D."/>
            <person name="Magnuson J.K."/>
            <person name="James T.Y."/>
            <person name="O'Malley M.A."/>
            <person name="Stajich J.E."/>
            <person name="Spatafora J.W."/>
            <person name="Visel A."/>
            <person name="Grigoriev I.V."/>
        </authorList>
    </citation>
    <scope>NUCLEOTIDE SEQUENCE [LARGE SCALE GENOMIC DNA]</scope>
    <source>
        <strain evidence="13 14">CBS 129021</strain>
    </source>
</reference>
<dbReference type="SUPFAM" id="SSF51445">
    <property type="entry name" value="(Trans)glycosidases"/>
    <property type="match status" value="1"/>
</dbReference>
<sequence length="411" mass="43911">MAAAVATLLTCIAKAAPAPIISLTKRDLKFAFGDEKIRGVNLGGWLVLEPWITPSIFEATPDKVVDEYTLGETLGQDAASTVLQKHWSTWITAEDFTDIASKGLNFVRIPIGYWAVTPLEGDTYVSGAYEYLGKALDWAQAAGIKVMIDLHGAPGSQNGLDNSGKRGTVGWTQGDTVAQTLTTLNKIRDDHAAHPAVAAIELLNEPMSPKLDMNIVRQFMSEGAANLENTNVAITFHDAFTGVTSWNSWGSGLDSLLLDTHHYEVFDSGSLAFSINEHVSSACGFGTQMASTSKWTIAGEFTGAVTDCAKWLNGRGVGARYDGTYSWEGATSSYIGSCEGKASGTVAGLSDSDKSNIKSFVNAQIVAYEKAAGWIFWTWKNEAAPEWNFKDLAEAGLIPQPLSSTSAGVCG</sequence>
<evidence type="ECO:0000313" key="13">
    <source>
        <dbReference type="EMBL" id="ORY64786.1"/>
    </source>
</evidence>
<feature type="domain" description="Glycoside hydrolase family 5" evidence="12">
    <location>
        <begin position="80"/>
        <end position="209"/>
    </location>
</feature>
<protein>
    <recommendedName>
        <fullName evidence="9">glucan 1,3-beta-glucosidase</fullName>
        <ecNumber evidence="9">3.2.1.58</ecNumber>
    </recommendedName>
</protein>
<evidence type="ECO:0000256" key="7">
    <source>
        <dbReference type="ARBA" id="ARBA00023316"/>
    </source>
</evidence>
<dbReference type="GO" id="GO:0009986">
    <property type="term" value="C:cell surface"/>
    <property type="evidence" value="ECO:0007669"/>
    <property type="project" value="TreeGrafter"/>
</dbReference>
<dbReference type="InterPro" id="IPR050386">
    <property type="entry name" value="Glycosyl_hydrolase_5"/>
</dbReference>
<dbReference type="FunCoup" id="A0A1Y2E0B2">
    <property type="interactions" value="120"/>
</dbReference>
<dbReference type="RefSeq" id="XP_040715939.1">
    <property type="nucleotide sequence ID" value="XM_040863727.1"/>
</dbReference>
<dbReference type="FunFam" id="3.20.20.80:FF:000033">
    <property type="entry name" value="Glucan 1,3-beta-glucosidase A"/>
    <property type="match status" value="1"/>
</dbReference>
<organism evidence="13 14">
    <name type="scientific">Pseudomassariella vexata</name>
    <dbReference type="NCBI Taxonomy" id="1141098"/>
    <lineage>
        <taxon>Eukaryota</taxon>
        <taxon>Fungi</taxon>
        <taxon>Dikarya</taxon>
        <taxon>Ascomycota</taxon>
        <taxon>Pezizomycotina</taxon>
        <taxon>Sordariomycetes</taxon>
        <taxon>Xylariomycetidae</taxon>
        <taxon>Amphisphaeriales</taxon>
        <taxon>Pseudomassariaceae</taxon>
        <taxon>Pseudomassariella</taxon>
    </lineage>
</organism>
<evidence type="ECO:0000259" key="12">
    <source>
        <dbReference type="Pfam" id="PF00150"/>
    </source>
</evidence>
<accession>A0A1Y2E0B2</accession>
<dbReference type="STRING" id="1141098.A0A1Y2E0B2"/>
<evidence type="ECO:0000256" key="2">
    <source>
        <dbReference type="ARBA" id="ARBA00005641"/>
    </source>
</evidence>
<dbReference type="PANTHER" id="PTHR31297">
    <property type="entry name" value="GLUCAN ENDO-1,6-BETA-GLUCOSIDASE B"/>
    <property type="match status" value="1"/>
</dbReference>
<evidence type="ECO:0000256" key="6">
    <source>
        <dbReference type="ARBA" id="ARBA00023295"/>
    </source>
</evidence>
<dbReference type="GO" id="GO:0009251">
    <property type="term" value="P:glucan catabolic process"/>
    <property type="evidence" value="ECO:0007669"/>
    <property type="project" value="TreeGrafter"/>
</dbReference>
<dbReference type="InterPro" id="IPR017853">
    <property type="entry name" value="GH"/>
</dbReference>
<dbReference type="GeneID" id="63779939"/>
<dbReference type="Proteomes" id="UP000193689">
    <property type="component" value="Unassembled WGS sequence"/>
</dbReference>
<dbReference type="EC" id="3.2.1.58" evidence="9"/>
<keyword evidence="5 10" id="KW-0378">Hydrolase</keyword>
<feature type="signal peptide" evidence="11">
    <location>
        <begin position="1"/>
        <end position="17"/>
    </location>
</feature>
<feature type="chain" id="PRO_5012892323" description="glucan 1,3-beta-glucosidase" evidence="11">
    <location>
        <begin position="18"/>
        <end position="411"/>
    </location>
</feature>
<dbReference type="InterPro" id="IPR001547">
    <property type="entry name" value="Glyco_hydro_5"/>
</dbReference>
<evidence type="ECO:0000256" key="1">
    <source>
        <dbReference type="ARBA" id="ARBA00004613"/>
    </source>
</evidence>
<comment type="caution">
    <text evidence="13">The sequence shown here is derived from an EMBL/GenBank/DDBJ whole genome shotgun (WGS) entry which is preliminary data.</text>
</comment>
<dbReference type="GO" id="GO:0071555">
    <property type="term" value="P:cell wall organization"/>
    <property type="evidence" value="ECO:0007669"/>
    <property type="project" value="UniProtKB-KW"/>
</dbReference>
<evidence type="ECO:0000256" key="4">
    <source>
        <dbReference type="ARBA" id="ARBA00022729"/>
    </source>
</evidence>
<name>A0A1Y2E0B2_9PEZI</name>
<evidence type="ECO:0000256" key="9">
    <source>
        <dbReference type="ARBA" id="ARBA00038929"/>
    </source>
</evidence>
<gene>
    <name evidence="13" type="ORF">BCR38DRAFT_484265</name>
</gene>
<evidence type="ECO:0000256" key="11">
    <source>
        <dbReference type="SAM" id="SignalP"/>
    </source>
</evidence>
<evidence type="ECO:0000256" key="5">
    <source>
        <dbReference type="ARBA" id="ARBA00022801"/>
    </source>
</evidence>
<dbReference type="Gene3D" id="3.20.20.80">
    <property type="entry name" value="Glycosidases"/>
    <property type="match status" value="1"/>
</dbReference>
<keyword evidence="3" id="KW-0964">Secreted</keyword>
<dbReference type="GO" id="GO:0004338">
    <property type="term" value="F:glucan exo-1,3-beta-glucosidase activity"/>
    <property type="evidence" value="ECO:0007669"/>
    <property type="project" value="UniProtKB-EC"/>
</dbReference>
<keyword evidence="4 11" id="KW-0732">Signal</keyword>
<evidence type="ECO:0000313" key="14">
    <source>
        <dbReference type="Proteomes" id="UP000193689"/>
    </source>
</evidence>
<proteinExistence type="inferred from homology"/>
<dbReference type="Pfam" id="PF00150">
    <property type="entry name" value="Cellulase"/>
    <property type="match status" value="1"/>
</dbReference>
<comment type="subcellular location">
    <subcellularLocation>
        <location evidence="1">Secreted</location>
    </subcellularLocation>
</comment>
<keyword evidence="14" id="KW-1185">Reference proteome</keyword>
<dbReference type="OrthoDB" id="62120at2759"/>
<dbReference type="InParanoid" id="A0A1Y2E0B2"/>
<keyword evidence="7" id="KW-0961">Cell wall biogenesis/degradation</keyword>
<evidence type="ECO:0000256" key="3">
    <source>
        <dbReference type="ARBA" id="ARBA00022525"/>
    </source>
</evidence>
<evidence type="ECO:0000256" key="10">
    <source>
        <dbReference type="RuleBase" id="RU361153"/>
    </source>
</evidence>
<comment type="catalytic activity">
    <reaction evidence="8">
        <text>Successive hydrolysis of beta-D-glucose units from the non-reducing ends of (1-&gt;3)-beta-D-glucans, releasing alpha-glucose.</text>
        <dbReference type="EC" id="3.2.1.58"/>
    </reaction>
</comment>
<dbReference type="GO" id="GO:0005576">
    <property type="term" value="C:extracellular region"/>
    <property type="evidence" value="ECO:0007669"/>
    <property type="project" value="UniProtKB-SubCell"/>
</dbReference>
<evidence type="ECO:0000256" key="8">
    <source>
        <dbReference type="ARBA" id="ARBA00036824"/>
    </source>
</evidence>
<dbReference type="AlphaFoldDB" id="A0A1Y2E0B2"/>